<accession>A0A8S5R3L8</accession>
<evidence type="ECO:0000259" key="1">
    <source>
        <dbReference type="Pfam" id="PF23343"/>
    </source>
</evidence>
<feature type="domain" description="Replication-associated protein ORF2/G2P" evidence="1">
    <location>
        <begin position="69"/>
        <end position="183"/>
    </location>
</feature>
<protein>
    <submittedName>
        <fullName evidence="2">Replication associated protein</fullName>
    </submittedName>
</protein>
<proteinExistence type="predicted"/>
<organism evidence="2">
    <name type="scientific">Microviridae sp. ctbyf5</name>
    <dbReference type="NCBI Taxonomy" id="2825004"/>
    <lineage>
        <taxon>Viruses</taxon>
        <taxon>Monodnaviria</taxon>
        <taxon>Sangervirae</taxon>
        <taxon>Phixviricota</taxon>
        <taxon>Malgrandaviricetes</taxon>
        <taxon>Petitvirales</taxon>
        <taxon>Microviridae</taxon>
    </lineage>
</organism>
<sequence>MPCYSPLTAWLDYGHLTKSGKPSVVFRGSNDPLYKPTTVPCGQCIGCRLEYSRKWAIRCTHEASLYDRNCFITLTYDDRSVMYDQNLHLDHLQKFFKRLRKKFGEGIRYFACGEYGSKNGRPHYHSLIFNFDFNDKKLWQVNKNGTKYFVSDALSKLWTAGFSTTGAVTFESAAYVARYTLKKASGNVKNDRSSHCRPEFLVMSRRPGVGKGWIEKYVDEVYPLDRVIVRGRECKPPRYYDSYYESLSGDDYQLLKISRELRKKDGPVDYARLSVSQIIKEYQISNLVRPLEYD</sequence>
<dbReference type="Pfam" id="PF23343">
    <property type="entry name" value="REP_ORF2-G2P"/>
    <property type="match status" value="1"/>
</dbReference>
<evidence type="ECO:0000313" key="2">
    <source>
        <dbReference type="EMBL" id="DAE25532.1"/>
    </source>
</evidence>
<name>A0A8S5R3L8_9VIRU</name>
<dbReference type="EMBL" id="BK057809">
    <property type="protein sequence ID" value="DAE25532.1"/>
    <property type="molecule type" value="Genomic_DNA"/>
</dbReference>
<dbReference type="InterPro" id="IPR056906">
    <property type="entry name" value="ORF2/G2P_dom"/>
</dbReference>
<reference evidence="2" key="1">
    <citation type="journal article" date="2021" name="Proc. Natl. Acad. Sci. U.S.A.">
        <title>A Catalog of Tens of Thousands of Viruses from Human Metagenomes Reveals Hidden Associations with Chronic Diseases.</title>
        <authorList>
            <person name="Tisza M.J."/>
            <person name="Buck C.B."/>
        </authorList>
    </citation>
    <scope>NUCLEOTIDE SEQUENCE</scope>
    <source>
        <strain evidence="2">Ctbyf5</strain>
    </source>
</reference>